<comment type="caution">
    <text evidence="3">The sequence shown here is derived from an EMBL/GenBank/DDBJ whole genome shotgun (WGS) entry which is preliminary data.</text>
</comment>
<feature type="compositionally biased region" description="Low complexity" evidence="1">
    <location>
        <begin position="1447"/>
        <end position="1461"/>
    </location>
</feature>
<feature type="compositionally biased region" description="Polar residues" evidence="1">
    <location>
        <begin position="3518"/>
        <end position="3543"/>
    </location>
</feature>
<feature type="region of interest" description="Disordered" evidence="1">
    <location>
        <begin position="418"/>
        <end position="777"/>
    </location>
</feature>
<dbReference type="SUPFAM" id="SSF51294">
    <property type="entry name" value="Hedgehog/intein (Hint) domain"/>
    <property type="match status" value="1"/>
</dbReference>
<feature type="compositionally biased region" description="Polar residues" evidence="1">
    <location>
        <begin position="422"/>
        <end position="431"/>
    </location>
</feature>
<dbReference type="EMBL" id="CAUJNA010000229">
    <property type="protein sequence ID" value="CAJ1374071.1"/>
    <property type="molecule type" value="Genomic_DNA"/>
</dbReference>
<evidence type="ECO:0000259" key="2">
    <source>
        <dbReference type="Pfam" id="PF01079"/>
    </source>
</evidence>
<feature type="region of interest" description="Disordered" evidence="1">
    <location>
        <begin position="1089"/>
        <end position="1472"/>
    </location>
</feature>
<feature type="compositionally biased region" description="Low complexity" evidence="1">
    <location>
        <begin position="1301"/>
        <end position="1315"/>
    </location>
</feature>
<dbReference type="InterPro" id="IPR036844">
    <property type="entry name" value="Hint_dom_sf"/>
</dbReference>
<dbReference type="GO" id="GO:0010468">
    <property type="term" value="P:regulation of gene expression"/>
    <property type="evidence" value="ECO:0007669"/>
    <property type="project" value="TreeGrafter"/>
</dbReference>
<feature type="compositionally biased region" description="Basic and acidic residues" evidence="1">
    <location>
        <begin position="740"/>
        <end position="753"/>
    </location>
</feature>
<feature type="compositionally biased region" description="Low complexity" evidence="1">
    <location>
        <begin position="1671"/>
        <end position="1680"/>
    </location>
</feature>
<feature type="compositionally biased region" description="Basic and acidic residues" evidence="1">
    <location>
        <begin position="3577"/>
        <end position="3592"/>
    </location>
</feature>
<dbReference type="InterPro" id="IPR008969">
    <property type="entry name" value="CarboxyPept-like_regulatory"/>
</dbReference>
<evidence type="ECO:0000256" key="1">
    <source>
        <dbReference type="SAM" id="MobiDB-lite"/>
    </source>
</evidence>
<gene>
    <name evidence="3" type="ORF">EVOR1521_LOCUS3705</name>
</gene>
<dbReference type="GO" id="GO:0005113">
    <property type="term" value="F:patched binding"/>
    <property type="evidence" value="ECO:0007669"/>
    <property type="project" value="TreeGrafter"/>
</dbReference>
<dbReference type="InterPro" id="IPR050387">
    <property type="entry name" value="Hedgehog_Signaling"/>
</dbReference>
<dbReference type="Gene3D" id="2.60.40.1120">
    <property type="entry name" value="Carboxypeptidase-like, regulatory domain"/>
    <property type="match status" value="3"/>
</dbReference>
<dbReference type="SUPFAM" id="SSF49478">
    <property type="entry name" value="Cna protein B-type domain"/>
    <property type="match status" value="1"/>
</dbReference>
<dbReference type="Pfam" id="PF01079">
    <property type="entry name" value="Hint"/>
    <property type="match status" value="1"/>
</dbReference>
<protein>
    <recommendedName>
        <fullName evidence="2">Hedgehog protein Hint domain-containing protein</fullName>
    </recommendedName>
</protein>
<organism evidence="3 4">
    <name type="scientific">Effrenium voratum</name>
    <dbReference type="NCBI Taxonomy" id="2562239"/>
    <lineage>
        <taxon>Eukaryota</taxon>
        <taxon>Sar</taxon>
        <taxon>Alveolata</taxon>
        <taxon>Dinophyceae</taxon>
        <taxon>Suessiales</taxon>
        <taxon>Symbiodiniaceae</taxon>
        <taxon>Effrenium</taxon>
    </lineage>
</organism>
<dbReference type="Proteomes" id="UP001178507">
    <property type="component" value="Unassembled WGS sequence"/>
</dbReference>
<feature type="compositionally biased region" description="Polar residues" evidence="1">
    <location>
        <begin position="1209"/>
        <end position="1218"/>
    </location>
</feature>
<dbReference type="GO" id="GO:0016540">
    <property type="term" value="P:protein autoprocessing"/>
    <property type="evidence" value="ECO:0007669"/>
    <property type="project" value="InterPro"/>
</dbReference>
<dbReference type="GO" id="GO:0007224">
    <property type="term" value="P:smoothened signaling pathway"/>
    <property type="evidence" value="ECO:0007669"/>
    <property type="project" value="TreeGrafter"/>
</dbReference>
<feature type="compositionally biased region" description="Low complexity" evidence="1">
    <location>
        <begin position="463"/>
        <end position="481"/>
    </location>
</feature>
<proteinExistence type="predicted"/>
<feature type="compositionally biased region" description="Polar residues" evidence="1">
    <location>
        <begin position="656"/>
        <end position="665"/>
    </location>
</feature>
<keyword evidence="4" id="KW-1185">Reference proteome</keyword>
<dbReference type="Pfam" id="PF13620">
    <property type="entry name" value="CarboxypepD_reg"/>
    <property type="match status" value="2"/>
</dbReference>
<feature type="region of interest" description="Disordered" evidence="1">
    <location>
        <begin position="3514"/>
        <end position="3543"/>
    </location>
</feature>
<name>A0AA36MJH9_9DINO</name>
<dbReference type="SUPFAM" id="SSF49464">
    <property type="entry name" value="Carboxypeptidase regulatory domain-like"/>
    <property type="match status" value="5"/>
</dbReference>
<evidence type="ECO:0000313" key="3">
    <source>
        <dbReference type="EMBL" id="CAJ1374071.1"/>
    </source>
</evidence>
<accession>A0AA36MJH9</accession>
<feature type="region of interest" description="Disordered" evidence="1">
    <location>
        <begin position="3568"/>
        <end position="3610"/>
    </location>
</feature>
<feature type="compositionally biased region" description="Gly residues" evidence="1">
    <location>
        <begin position="687"/>
        <end position="703"/>
    </location>
</feature>
<feature type="compositionally biased region" description="Gly residues" evidence="1">
    <location>
        <begin position="712"/>
        <end position="722"/>
    </location>
</feature>
<dbReference type="PANTHER" id="PTHR11889">
    <property type="entry name" value="HEDGEHOG"/>
    <property type="match status" value="1"/>
</dbReference>
<feature type="compositionally biased region" description="Low complexity" evidence="1">
    <location>
        <begin position="1149"/>
        <end position="1167"/>
    </location>
</feature>
<feature type="compositionally biased region" description="Polar residues" evidence="1">
    <location>
        <begin position="1387"/>
        <end position="1401"/>
    </location>
</feature>
<feature type="domain" description="Hedgehog protein Hint" evidence="2">
    <location>
        <begin position="3607"/>
        <end position="3761"/>
    </location>
</feature>
<feature type="compositionally biased region" description="Polar residues" evidence="1">
    <location>
        <begin position="1336"/>
        <end position="1350"/>
    </location>
</feature>
<dbReference type="GO" id="GO:0005615">
    <property type="term" value="C:extracellular space"/>
    <property type="evidence" value="ECO:0007669"/>
    <property type="project" value="TreeGrafter"/>
</dbReference>
<dbReference type="GO" id="GO:0001708">
    <property type="term" value="P:cell fate specification"/>
    <property type="evidence" value="ECO:0007669"/>
    <property type="project" value="TreeGrafter"/>
</dbReference>
<dbReference type="GO" id="GO:0005509">
    <property type="term" value="F:calcium ion binding"/>
    <property type="evidence" value="ECO:0007669"/>
    <property type="project" value="TreeGrafter"/>
</dbReference>
<dbReference type="CDD" id="cd00081">
    <property type="entry name" value="Hint"/>
    <property type="match status" value="1"/>
</dbReference>
<dbReference type="InterPro" id="IPR013784">
    <property type="entry name" value="Carb-bd-like_fold"/>
</dbReference>
<evidence type="ECO:0000313" key="4">
    <source>
        <dbReference type="Proteomes" id="UP001178507"/>
    </source>
</evidence>
<feature type="region of interest" description="Disordered" evidence="1">
    <location>
        <begin position="1655"/>
        <end position="1691"/>
    </location>
</feature>
<dbReference type="PANTHER" id="PTHR11889:SF31">
    <property type="entry name" value="PROTEIN HEDGEHOG"/>
    <property type="match status" value="1"/>
</dbReference>
<feature type="region of interest" description="Disordered" evidence="1">
    <location>
        <begin position="1540"/>
        <end position="1559"/>
    </location>
</feature>
<dbReference type="InterPro" id="IPR001767">
    <property type="entry name" value="Hedgehog_Hint"/>
</dbReference>
<feature type="compositionally biased region" description="Basic and acidic residues" evidence="1">
    <location>
        <begin position="1089"/>
        <end position="1148"/>
    </location>
</feature>
<dbReference type="SUPFAM" id="SSF49452">
    <property type="entry name" value="Starch-binding domain-like"/>
    <property type="match status" value="1"/>
</dbReference>
<feature type="compositionally biased region" description="Basic and acidic residues" evidence="1">
    <location>
        <begin position="1409"/>
        <end position="1446"/>
    </location>
</feature>
<dbReference type="GO" id="GO:0030246">
    <property type="term" value="F:carbohydrate binding"/>
    <property type="evidence" value="ECO:0007669"/>
    <property type="project" value="InterPro"/>
</dbReference>
<feature type="compositionally biased region" description="Basic and acidic residues" evidence="1">
    <location>
        <begin position="1280"/>
        <end position="1296"/>
    </location>
</feature>
<feature type="compositionally biased region" description="Basic and acidic residues" evidence="1">
    <location>
        <begin position="1221"/>
        <end position="1235"/>
    </location>
</feature>
<sequence length="3835" mass="406537">MACLGRQPIVVVPFTGSTSENDMLGGLAPVSPAYQRQQAKLGRAKSARRELEHIAGPVPSGLQNGFAICGLRAGAAQEVVLERLNEPMEGDLQLTIHSGKEQKVAAGQNARLHFTSSDESRLSLAVRSRLLTHRVTALGVVPNQPTLPAQDELAALLMLVRQQYPGLSEDQLGQFVSFHYTLFRQLIPKVPEGYQITMRNLKRALSAYNLGQDEARARKMAYGSHVVEASERQTWAADWLPKLANTAHQAWSSKQLEQVEALDLPSELCTGSVPTVGLRWVARTAGHGVDGSVPLPLQDQMVIYNKPHLKQVLVEKSAAAFLVSVHNWTGGNVPLSVAQSNTGSDAALHHTVLQPGESHAFWTPAFKGDRLLSTLAAWSPGSAAALLVFSVELAAASSAPEEPSLGASSAELQEQDLLEPRQMTSMSTRLNNAGKRPDFARAESGPEHEQKEEVAGGIQPDQAAQSSSSDASRSSPSGTSSAKEKEAESESLANVPGLSCDASTPLPQEAGSPCETSEAGLGVPGDDCASKGNLGHEADVGGASSVKQQPVGQAGPGQSRGGREAWEGAAQPASCASSEDPSGGYPRSSEKPEAGQGKFAGTRSSVSRGAAVDGIRGSSGANDSTKKGRGNGAKGCGSRDHRAVGAVGGGLVQPANAGSSNNNPEARSYRGDSGNGSSGDGPRPHPVGGGGRDGRVGGNGSGNSDGQRPRRGGGGGGGGDGGWHPSQPLMAEEAIQADQGGDRAREDCQKGAKEGGSGTDLNKTQTGAKFERQTACSESFAQPPQSCQALNHTATGASLKVEHQVKANTGILADAKALTATETGASGFVDAYTVGATGIQAKAAALEVKLTGADFSVKAFTADATGLQVSAKALNFNHDNLSASLTALAASAKGVDASAMALTSSSTCVSASMTLLDANALGAAGSAKALTFTHKTVSLSADVGNANATGASGSATAMQMDMVGVETNLGALSAKATGASASVNCGNVKVNLVSNSVDFATASACGASSSVKAGKVNLQPDGGSKKAFEATAMGAMSTVDVGPEFLPDIPLGKAAAFGAVLGVTFIPIPAPPIPFAFPIAINIFKASETRGNDGDTEGKGNKGDNGKGQKSGGDDSGDKKPPSNPKSGKEARDDGKENPERRQPKDASSKPQAKPSSEQSSSSASGSNDKKQPRPSKMEGNGASLFDELAAMFEPSKAQDREPEAQASGRAQQDSGQSHAGDCRDSFGVKVKEPPHLPPQRAENESCSSKVPEQPLKKAYTAKTGPDQKPGEAPALKSSKKGEISKPPKVKGEAVRKQAQGGSSSMSGDQVGSSSEAKDQQKSQKDHPVVPDKLPTTGTTSKQQSDSQIPKSRMCDGSSTQNPSTDAMGKADRVEDSPFAETHSQEPKSSPSLESQSTGSKLNPPKPVKVTEEHFRDVPKEDPIHKFARHDVRSDQQQEWQKRKNQAEAQQKQAPKQGASKESCAKEPRTYQAAAGGEAFYDPKLQCYLPKDLNSAADRDAAKALALDRVLKTNEKRVRKERGNTLVAAQCEVTGAATAFSSTRGPDNKKALQEETSGAPLVSRSLEQINREERGNGHGFCGEVSAATDFVRRNKEQVEKQREEPSKNHETVFYQPKFTAYRTDDVKKYAGDVVKQPDLIVPPCASCEKSMASMQVKAGRPPHAPEPPKAPSVSSAAPSSGVPNDFEEPNSQNFHQRRLEGGRWRDVHKAHVQDPRGFGGDKQEMRYKDTGEKAEDVPLAKIGPDRAVPKLKIRPGKAGDQSTFAHGEDTAVRRDMRKVFLELTQPVLGCGPLISATSDAVPRPNEKLPIVEKQRAREKAPERPPPKRFETGDIGAYRLEEVQLTPLPASSFQGELEGGLPPEISEKLHSLIDLADSKIASCLPPELRGQNLPTRIVCDWSVCSPDHQTAVASIVGAVERHLCCKLLASGSHAQGQPTLVRSASDGPPAWQDALLLCNGRAQQDLGPPPHALAGELVIHLSAQERQLPFAGGSSRKVGAVAQVFLSRNKGESLAGIYDQLGASLKEAAQALSLSKPKLLPYELPQLPIPVSEDFERLVQMCGQKTPGQATTLVPSRQFAKPPSFPQPMAEGQLCSLNPAAAACFQRCLEEAQHRLKGDLAEPTRYLHSVPAQQGGEITVDGLIRYFAQKSMDLYERKSQGAMFGYFFSMVIDVALDPCLLQLLFSFLAFAPKCALNFSIIAFDRRSQGCAVLKAPGQRLSADERAAVVAALASRHLRCDQTLPPGYGLVAAFNRAVEDCRKQAQSSRHTRVLLLTSNPGACGPTQCLAETQAKACKDSTACFVVTTHPCEWCIAGLGIERAMMYTGCVSSCLAKVFVLEPPKLPLTQRCLPTPNQLREPEMSSWAKTLGQAFQPRPVDTSGTGPAGVILHAETMDYIPAGSISGRVAADTTGDLLEGVSVAVYAGQSMPCGTGASHAGAPSGNNYVIGGLAVGSYRVVFTKPGYADEAMHFKVREGVQAVLPDAWMKEATVVISGKVVDENDQALAGSVVQVRGNGLCWELETDEAGAWSMETTAGLSLKCTARCKGYIAKQFSCDSAGDYVSQLKPDDIVITGRVIDAASGMALPGAGVVAQHGTVLQQCSALQDGTFQFCFQATPTMDPVLAAVLPGYSRHIHSPGALFGGSTVHVGDLPLQLAPATVRGSLCHARTGQALAGLKLAAVDEAQVLWEGASDEAGSFSAVLPPQASGSAGYRLIANEPLFHPVTVTLPRLGPGEEVLVPALELDPVPAHLQGDFLGRKGPSGQWSWPIRGSLVNADPDFVTEENGYFRAEMESGLPATLQFRSADPNQYYPATSTVPPLKPGQLVSIETVRMEPKPGFICGQVLDEDSRIGINQAQVIVSELATGTGANERKCLQVEADAHGHYRAGPLPAHGMYKVSASRSSCESRHLVMNGQHSVQLAPGEELNDANIFLPELVALHGTVTDLELQHKLKGVAVVVRTRDQSRRGESEEVNSTTTRSDGSYSLLLRSGRDYAVSFSLPGYEETSFEQVAVPAASSLKLDATLRQTDGILAGRTFDADTDSLLPGVLVSVLKDCNIVYQCSSDDKGCYCLNVRPNSYELRFSCDPTYDPKGVRGAAVSPGAKLLTDVALQQREGSIAGKVIDGETKAALDNVAVQLKDATGAVAYQTMTAGDGTFARKVRPGRDYTLHFSRESYEDAAWTGTGEQEVTVPKPVKVTPAEEKQLKPQKLMQLRAKLSGTVRDQESQDPLEGVLAEVRDSRTHEVVKSVLSDARGRWRAEGVPPNRSYVIWQKREPHYEPGEVRGGAPNVSCGEDRENLDGALRQHRATISGTVDDATFSNRLSGVKVLALAPSQATIFATAYTDSRGVYSMQVPPGVCVIKFTRAQYESGYFRSTTSTPRVKYEAKPLTLLPQQSMDRIHGLLQGKPGRIEGTARAADTSNTLQGVIVQLEDPESSSILGVSARTDANGNYILGPVYPNYYKVKFSGHGRYDPAYHGGVEKVQARRVQLTAEGNLTGINGKLPPKKCELTGRVVDSDTGSPLQGVQVTTSSRPAVRTDSSGRFTIPGCDSGRRYNLGFQRHGYYSSSAGPYGFARPGERKNTGEHDMERIPDPPPPPRGGNQGGNTNCFPAGSLVLVQGDSGNQQVPVQDLVPGSTRTCTFDLQSGSIAPDGEVLLDCHETQEDQHVQVADFLEVWHQSEAPLRLSENHSLFVGHLDFPIPACKLREGDCIWRMQNGSLVPSRVCCVKRVKASGVYAPITPSTRLIVQGVAVSCLVVHSDAHAGARGQSTWLCRHAESIFKAAMIPLRLYRCLPASLRLARPCGGQVHPYARALISLADPLLHCVNHFGKAKEF</sequence>
<feature type="compositionally biased region" description="Basic and acidic residues" evidence="1">
    <location>
        <begin position="1316"/>
        <end position="1330"/>
    </location>
</feature>
<reference evidence="3" key="1">
    <citation type="submission" date="2023-08" db="EMBL/GenBank/DDBJ databases">
        <authorList>
            <person name="Chen Y."/>
            <person name="Shah S."/>
            <person name="Dougan E. K."/>
            <person name="Thang M."/>
            <person name="Chan C."/>
        </authorList>
    </citation>
    <scope>NUCLEOTIDE SEQUENCE</scope>
</reference>
<dbReference type="Gene3D" id="2.170.16.10">
    <property type="entry name" value="Hedgehog/Intein (Hint) domain"/>
    <property type="match status" value="1"/>
</dbReference>
<feature type="compositionally biased region" description="Basic and acidic residues" evidence="1">
    <location>
        <begin position="435"/>
        <end position="454"/>
    </location>
</feature>